<feature type="domain" description="Ribosomal protein L19e C-terminal" evidence="1">
    <location>
        <begin position="40"/>
        <end position="75"/>
    </location>
</feature>
<dbReference type="InterPro" id="IPR035970">
    <property type="entry name" value="60S_ribosomal_eL19_sf"/>
</dbReference>
<dbReference type="GO" id="GO:0006412">
    <property type="term" value="P:translation"/>
    <property type="evidence" value="ECO:0007669"/>
    <property type="project" value="InterPro"/>
</dbReference>
<dbReference type="Proteomes" id="UP000712600">
    <property type="component" value="Unassembled WGS sequence"/>
</dbReference>
<dbReference type="EMBL" id="QGKX02001621">
    <property type="protein sequence ID" value="KAF3505130.1"/>
    <property type="molecule type" value="Genomic_DNA"/>
</dbReference>
<comment type="caution">
    <text evidence="2">The sequence shown here is derived from an EMBL/GenBank/DDBJ whole genome shotgun (WGS) entry which is preliminary data.</text>
</comment>
<evidence type="ECO:0000259" key="1">
    <source>
        <dbReference type="Pfam" id="PF25476"/>
    </source>
</evidence>
<organism evidence="2 3">
    <name type="scientific">Brassica cretica</name>
    <name type="common">Mustard</name>
    <dbReference type="NCBI Taxonomy" id="69181"/>
    <lineage>
        <taxon>Eukaryota</taxon>
        <taxon>Viridiplantae</taxon>
        <taxon>Streptophyta</taxon>
        <taxon>Embryophyta</taxon>
        <taxon>Tracheophyta</taxon>
        <taxon>Spermatophyta</taxon>
        <taxon>Magnoliopsida</taxon>
        <taxon>eudicotyledons</taxon>
        <taxon>Gunneridae</taxon>
        <taxon>Pentapetalae</taxon>
        <taxon>rosids</taxon>
        <taxon>malvids</taxon>
        <taxon>Brassicales</taxon>
        <taxon>Brassicaceae</taxon>
        <taxon>Brassiceae</taxon>
        <taxon>Brassica</taxon>
    </lineage>
</organism>
<dbReference type="InterPro" id="IPR039547">
    <property type="entry name" value="Ribosomal_eL19"/>
</dbReference>
<dbReference type="GO" id="GO:0022625">
    <property type="term" value="C:cytosolic large ribosomal subunit"/>
    <property type="evidence" value="ECO:0007669"/>
    <property type="project" value="InterPro"/>
</dbReference>
<proteinExistence type="predicted"/>
<dbReference type="GO" id="GO:0003735">
    <property type="term" value="F:structural constituent of ribosome"/>
    <property type="evidence" value="ECO:0007669"/>
    <property type="project" value="InterPro"/>
</dbReference>
<dbReference type="InterPro" id="IPR057260">
    <property type="entry name" value="Ribosomal_L19e_C"/>
</dbReference>
<dbReference type="AlphaFoldDB" id="A0A8S9NKA8"/>
<dbReference type="Pfam" id="PF25476">
    <property type="entry name" value="Ribosomal_L19e_C"/>
    <property type="match status" value="1"/>
</dbReference>
<reference evidence="2" key="1">
    <citation type="submission" date="2019-12" db="EMBL/GenBank/DDBJ databases">
        <title>Genome sequencing and annotation of Brassica cretica.</title>
        <authorList>
            <person name="Studholme D.J."/>
            <person name="Sarris P."/>
        </authorList>
    </citation>
    <scope>NUCLEOTIDE SEQUENCE</scope>
    <source>
        <strain evidence="2">PFS-109/04</strain>
        <tissue evidence="2">Leaf</tissue>
    </source>
</reference>
<dbReference type="PANTHER" id="PTHR10722">
    <property type="entry name" value="60S RIBOSOMAL PROTEIN L19"/>
    <property type="match status" value="1"/>
</dbReference>
<evidence type="ECO:0000313" key="2">
    <source>
        <dbReference type="EMBL" id="KAF3505130.1"/>
    </source>
</evidence>
<dbReference type="SUPFAM" id="SSF48140">
    <property type="entry name" value="Ribosomal protein L19 (L19e)"/>
    <property type="match status" value="1"/>
</dbReference>
<accession>A0A8S9NKA8</accession>
<protein>
    <recommendedName>
        <fullName evidence="1">Ribosomal protein L19e C-terminal domain-containing protein</fullName>
    </recommendedName>
</protein>
<sequence length="123" mass="13949">MISTALASRSDSVCVRVDTGRATTFGVLEISTWFIHVFAANNQIDKHMYHDMYKKVKGGVLKNKRMLMESIHKSKVEQAREKTFSDQFEAKRVKNKARKGRKFARKEECLARRAGGGEIAVVS</sequence>
<gene>
    <name evidence="2" type="ORF">F2Q69_00043267</name>
</gene>
<name>A0A8S9NKA8_BRACR</name>
<evidence type="ECO:0000313" key="3">
    <source>
        <dbReference type="Proteomes" id="UP000712600"/>
    </source>
</evidence>
<dbReference type="GO" id="GO:0003723">
    <property type="term" value="F:RNA binding"/>
    <property type="evidence" value="ECO:0007669"/>
    <property type="project" value="InterPro"/>
</dbReference>
<dbReference type="Gene3D" id="1.10.1200.240">
    <property type="match status" value="1"/>
</dbReference>